<reference evidence="1" key="1">
    <citation type="submission" date="2022-07" db="EMBL/GenBank/DDBJ databases">
        <title>Evaluation of T. orientalis genome assembly methods using nanopore sequencing and analysis of variation between genomes.</title>
        <authorList>
            <person name="Yam J."/>
            <person name="Micallef M.L."/>
            <person name="Liu M."/>
            <person name="Djordjevic S.P."/>
            <person name="Bogema D.R."/>
            <person name="Jenkins C."/>
        </authorList>
    </citation>
    <scope>NUCLEOTIDE SEQUENCE</scope>
    <source>
        <strain evidence="1">Fish Creek</strain>
    </source>
</reference>
<sequence>MEVPDLVLDPKRSSNYGSIKNRLNQQNILMDGVIIDIDKTYPYKYGHVHINPSHCVMDGYEVFTHEMPSQEPFHVTQINFNEKALKIKDIASHQVISIHAISEKHSEPFKPISVCVVKYVKNNENIYEWYFRDNLDSNEWKLDEKFAEHLDHISMKNYINKLYDNLFELDIDINKEFFYYNGIQPFTNKGLKGQIHFSTINSRFKKYIYSLNENRNFKLKSLTINDKAQIINAKKGYSQFYIVCDDRQDKEYPLFLCFPDSTNNYQWYTRIHYGSDNWIESEELKHCNPKYEIKDSELEKAYLKLFWIDVDIDYNERLNLKNYVRNSRDIGKKTITNGNYMGIETVKYNFYPLYIRMVQNGKPIESIDELEEMHSVCVFYDFQNKPQFIAFERADPFDKYVWYYRDEYSDEWRIYEKLRHQDPRKNNYRLNEHNPTEYYVEFREEREREKEEEEKSKTITAQAVGTTVGTAACCGLGYFIYTNASSITGMVSSLFS</sequence>
<evidence type="ECO:0000313" key="1">
    <source>
        <dbReference type="EMBL" id="UKJ90122.2"/>
    </source>
</evidence>
<accession>A0A976QW22</accession>
<protein>
    <submittedName>
        <fullName evidence="1">Uncharacterized protein</fullName>
    </submittedName>
</protein>
<organism evidence="1 2">
    <name type="scientific">Theileria orientalis</name>
    <dbReference type="NCBI Taxonomy" id="68886"/>
    <lineage>
        <taxon>Eukaryota</taxon>
        <taxon>Sar</taxon>
        <taxon>Alveolata</taxon>
        <taxon>Apicomplexa</taxon>
        <taxon>Aconoidasida</taxon>
        <taxon>Piroplasmida</taxon>
        <taxon>Theileriidae</taxon>
        <taxon>Theileria</taxon>
    </lineage>
</organism>
<dbReference type="AlphaFoldDB" id="A0A976QW22"/>
<dbReference type="EMBL" id="CP056068">
    <property type="protein sequence ID" value="UKJ90122.2"/>
    <property type="molecule type" value="Genomic_DNA"/>
</dbReference>
<name>A0A976QW22_THEOR</name>
<gene>
    <name evidence="1" type="ORF">MACJ_001052</name>
</gene>
<dbReference type="Proteomes" id="UP000244803">
    <property type="component" value="Chromosome 2"/>
</dbReference>
<proteinExistence type="predicted"/>
<dbReference type="OrthoDB" id="10494985at2759"/>
<evidence type="ECO:0000313" key="2">
    <source>
        <dbReference type="Proteomes" id="UP000244803"/>
    </source>
</evidence>